<dbReference type="GO" id="GO:0016620">
    <property type="term" value="F:oxidoreductase activity, acting on the aldehyde or oxo group of donors, NAD or NADP as acceptor"/>
    <property type="evidence" value="ECO:0007669"/>
    <property type="project" value="InterPro"/>
</dbReference>
<organism evidence="4">
    <name type="scientific">marine metagenome</name>
    <dbReference type="NCBI Taxonomy" id="408172"/>
    <lineage>
        <taxon>unclassified sequences</taxon>
        <taxon>metagenomes</taxon>
        <taxon>ecological metagenomes</taxon>
    </lineage>
</organism>
<dbReference type="EMBL" id="UINC01008498">
    <property type="protein sequence ID" value="SVA38225.1"/>
    <property type="molecule type" value="Genomic_DNA"/>
</dbReference>
<dbReference type="PANTHER" id="PTHR11699">
    <property type="entry name" value="ALDEHYDE DEHYDROGENASE-RELATED"/>
    <property type="match status" value="1"/>
</dbReference>
<gene>
    <name evidence="4" type="ORF">METZ01_LOCUS91079</name>
</gene>
<keyword evidence="2" id="KW-0560">Oxidoreductase</keyword>
<sequence length="472" mass="50355">MAQKYDMTIGGKSVMADSYIDIRNPANTDEVVGEAPVGTSAHLDEAVSAARQAFESWRYSSEDERIDACQAIVKVVTDNAEELAVLLTKEQGKPLGGLGSRFEMGGCAGWAGYTASLSLPDRILEENDEKRVVMKREPLGVVGSITPWNWPLMIAIWHIVPGIRTGNTVIIKPSPFTPLSTLRMIELMSAALPKGLINVISGGDELGEDLTSHPGINKIVFTGSIATGKKVMASASKHVTPVTLELGGNDPGILLPGTDPVPFIEGLFFGSMINSGQTCGALKRLYVHENDLNLTAQALVEFSKNIPMGDGMDESSLLGPLQNDRQFNRVIELVEDAKAAGAKVLTGGAPIGGANFFYPVTFVTDISDGVRLVDEEQFGPVLPIITYKDLDEAIQLANGTHFGLDASVWGANRDETAKVAERLEAGTVYENKHAEIAPHIPFGGIKCSGFGVEFGEEGLAAYTSIKVINAAV</sequence>
<dbReference type="InterPro" id="IPR015590">
    <property type="entry name" value="Aldehyde_DH_dom"/>
</dbReference>
<dbReference type="FunFam" id="3.40.605.10:FF:000007">
    <property type="entry name" value="NAD/NADP-dependent betaine aldehyde dehydrogenase"/>
    <property type="match status" value="1"/>
</dbReference>
<dbReference type="PROSITE" id="PS00687">
    <property type="entry name" value="ALDEHYDE_DEHYDR_GLU"/>
    <property type="match status" value="1"/>
</dbReference>
<dbReference type="InterPro" id="IPR016163">
    <property type="entry name" value="Ald_DH_C"/>
</dbReference>
<dbReference type="Gene3D" id="3.40.309.10">
    <property type="entry name" value="Aldehyde Dehydrogenase, Chain A, domain 2"/>
    <property type="match status" value="1"/>
</dbReference>
<feature type="domain" description="Aldehyde dehydrogenase" evidence="3">
    <location>
        <begin position="18"/>
        <end position="468"/>
    </location>
</feature>
<dbReference type="InterPro" id="IPR016161">
    <property type="entry name" value="Ald_DH/histidinol_DH"/>
</dbReference>
<dbReference type="InterPro" id="IPR016162">
    <property type="entry name" value="Ald_DH_N"/>
</dbReference>
<name>A0A381VCX7_9ZZZZ</name>
<dbReference type="Pfam" id="PF00171">
    <property type="entry name" value="Aldedh"/>
    <property type="match status" value="1"/>
</dbReference>
<evidence type="ECO:0000313" key="4">
    <source>
        <dbReference type="EMBL" id="SVA38225.1"/>
    </source>
</evidence>
<dbReference type="Gene3D" id="3.40.605.10">
    <property type="entry name" value="Aldehyde Dehydrogenase, Chain A, domain 1"/>
    <property type="match status" value="1"/>
</dbReference>
<proteinExistence type="inferred from homology"/>
<accession>A0A381VCX7</accession>
<dbReference type="CDD" id="cd07106">
    <property type="entry name" value="ALDH_AldA-AAD23400"/>
    <property type="match status" value="1"/>
</dbReference>
<comment type="similarity">
    <text evidence="1">Belongs to the aldehyde dehydrogenase family.</text>
</comment>
<evidence type="ECO:0000256" key="1">
    <source>
        <dbReference type="ARBA" id="ARBA00009986"/>
    </source>
</evidence>
<protein>
    <recommendedName>
        <fullName evidence="3">Aldehyde dehydrogenase domain-containing protein</fullName>
    </recommendedName>
</protein>
<dbReference type="InterPro" id="IPR044086">
    <property type="entry name" value="LUC3-like"/>
</dbReference>
<dbReference type="AlphaFoldDB" id="A0A381VCX7"/>
<evidence type="ECO:0000256" key="2">
    <source>
        <dbReference type="ARBA" id="ARBA00023002"/>
    </source>
</evidence>
<evidence type="ECO:0000259" key="3">
    <source>
        <dbReference type="Pfam" id="PF00171"/>
    </source>
</evidence>
<dbReference type="InterPro" id="IPR029510">
    <property type="entry name" value="Ald_DH_CS_GLU"/>
</dbReference>
<reference evidence="4" key="1">
    <citation type="submission" date="2018-05" db="EMBL/GenBank/DDBJ databases">
        <authorList>
            <person name="Lanie J.A."/>
            <person name="Ng W.-L."/>
            <person name="Kazmierczak K.M."/>
            <person name="Andrzejewski T.M."/>
            <person name="Davidsen T.M."/>
            <person name="Wayne K.J."/>
            <person name="Tettelin H."/>
            <person name="Glass J.I."/>
            <person name="Rusch D."/>
            <person name="Podicherti R."/>
            <person name="Tsui H.-C.T."/>
            <person name="Winkler M.E."/>
        </authorList>
    </citation>
    <scope>NUCLEOTIDE SEQUENCE</scope>
</reference>
<dbReference type="SUPFAM" id="SSF53720">
    <property type="entry name" value="ALDH-like"/>
    <property type="match status" value="1"/>
</dbReference>